<dbReference type="Pfam" id="PF00264">
    <property type="entry name" value="Tyrosinase"/>
    <property type="match status" value="1"/>
</dbReference>
<dbReference type="PROSITE" id="PS00498">
    <property type="entry name" value="TYROSINASE_2"/>
    <property type="match status" value="1"/>
</dbReference>
<proteinExistence type="predicted"/>
<dbReference type="PANTHER" id="PTHR11474:SF125">
    <property type="entry name" value="N-ACETYL-6-HYDROXYTRYPTOPHAN OXIDASE IVOB-RELATED"/>
    <property type="match status" value="1"/>
</dbReference>
<feature type="chain" id="PRO_5034707355" evidence="3">
    <location>
        <begin position="21"/>
        <end position="387"/>
    </location>
</feature>
<dbReference type="InterPro" id="IPR050316">
    <property type="entry name" value="Tyrosinase/Hemocyanin"/>
</dbReference>
<keyword evidence="1" id="KW-0479">Metal-binding</keyword>
<keyword evidence="2" id="KW-0560">Oxidoreductase</keyword>
<dbReference type="GO" id="GO:0016491">
    <property type="term" value="F:oxidoreductase activity"/>
    <property type="evidence" value="ECO:0007669"/>
    <property type="project" value="UniProtKB-KW"/>
</dbReference>
<feature type="domain" description="Tyrosinase copper-binding" evidence="5">
    <location>
        <begin position="310"/>
        <end position="321"/>
    </location>
</feature>
<dbReference type="PANTHER" id="PTHR11474">
    <property type="entry name" value="TYROSINASE FAMILY MEMBER"/>
    <property type="match status" value="1"/>
</dbReference>
<accession>A0A8H6JQY8</accession>
<dbReference type="EMBL" id="WIGO01000312">
    <property type="protein sequence ID" value="KAF6817724.1"/>
    <property type="molecule type" value="Genomic_DNA"/>
</dbReference>
<protein>
    <submittedName>
        <fullName evidence="6">FAD binding domain-containing protein</fullName>
    </submittedName>
</protein>
<evidence type="ECO:0000259" key="4">
    <source>
        <dbReference type="PROSITE" id="PS00497"/>
    </source>
</evidence>
<dbReference type="Proteomes" id="UP000654918">
    <property type="component" value="Unassembled WGS sequence"/>
</dbReference>
<dbReference type="InterPro" id="IPR008922">
    <property type="entry name" value="Di-copper_centre_dom_sf"/>
</dbReference>
<evidence type="ECO:0000313" key="6">
    <source>
        <dbReference type="EMBL" id="KAF6817724.1"/>
    </source>
</evidence>
<organism evidence="6 7">
    <name type="scientific">Colletotrichum plurivorum</name>
    <dbReference type="NCBI Taxonomy" id="2175906"/>
    <lineage>
        <taxon>Eukaryota</taxon>
        <taxon>Fungi</taxon>
        <taxon>Dikarya</taxon>
        <taxon>Ascomycota</taxon>
        <taxon>Pezizomycotina</taxon>
        <taxon>Sordariomycetes</taxon>
        <taxon>Hypocreomycetidae</taxon>
        <taxon>Glomerellales</taxon>
        <taxon>Glomerellaceae</taxon>
        <taxon>Colletotrichum</taxon>
        <taxon>Colletotrichum orchidearum species complex</taxon>
    </lineage>
</organism>
<keyword evidence="3" id="KW-0732">Signal</keyword>
<evidence type="ECO:0000259" key="5">
    <source>
        <dbReference type="PROSITE" id="PS00498"/>
    </source>
</evidence>
<reference evidence="6" key="1">
    <citation type="journal article" date="2020" name="Phytopathology">
        <title>Genome Sequence Resources of Colletotrichum truncatum, C. plurivorum, C. musicola, and C. sojae: Four Species Pathogenic to Soybean (Glycine max).</title>
        <authorList>
            <person name="Rogerio F."/>
            <person name="Boufleur T.R."/>
            <person name="Ciampi-Guillardi M."/>
            <person name="Sukno S.A."/>
            <person name="Thon M.R."/>
            <person name="Massola Junior N.S."/>
            <person name="Baroncelli R."/>
        </authorList>
    </citation>
    <scope>NUCLEOTIDE SEQUENCE</scope>
    <source>
        <strain evidence="6">LFN00145</strain>
    </source>
</reference>
<sequence>MLFASVVAAAVGLLSAPVVASPIESRDVLADLQAQAMDALKLDAAESGSSNRLGSCNIFNARYRRDWEALSAQEKKSYIGAVQCLQKLPSKSDPELFPGARSRYDDFVAVHINLTSTIHSTGNFLTWHRYFVWAYEEALRNECSYKGTQPYWNWVKYQDDLTKSPLFDGSDTSLGGDGAFFQHNGSFGGAGTIHLPSGKGGGCIQSGPFVNMSVNLGPVRPSMDGMVAGPNGGLGYNPRCLRRDLSSYIMTNWMTNENLLNLTIGRSSGNIKDHQEELQGRFEDRFLGMHGAGHYAVGGEAGDLFSSVNDPSFFFHHAMVDRVYWLWQTLHPWNAFEIAGTMTIGNNPPSRNATVEDELIMGVNGETRKIKELLNTIGGTPLCYVYL</sequence>
<evidence type="ECO:0000256" key="1">
    <source>
        <dbReference type="ARBA" id="ARBA00022723"/>
    </source>
</evidence>
<evidence type="ECO:0000256" key="2">
    <source>
        <dbReference type="ARBA" id="ARBA00023002"/>
    </source>
</evidence>
<comment type="caution">
    <text evidence="6">The sequence shown here is derived from an EMBL/GenBank/DDBJ whole genome shotgun (WGS) entry which is preliminary data.</text>
</comment>
<dbReference type="InterPro" id="IPR002227">
    <property type="entry name" value="Tyrosinase_Cu-bd"/>
</dbReference>
<dbReference type="PRINTS" id="PR00092">
    <property type="entry name" value="TYROSINASE"/>
</dbReference>
<dbReference type="SUPFAM" id="SSF48056">
    <property type="entry name" value="Di-copper centre-containing domain"/>
    <property type="match status" value="1"/>
</dbReference>
<dbReference type="GO" id="GO:0046872">
    <property type="term" value="F:metal ion binding"/>
    <property type="evidence" value="ECO:0007669"/>
    <property type="project" value="UniProtKB-KW"/>
</dbReference>
<dbReference type="PROSITE" id="PS00497">
    <property type="entry name" value="TYROSINASE_1"/>
    <property type="match status" value="1"/>
</dbReference>
<gene>
    <name evidence="6" type="ORF">CPLU01_13499</name>
</gene>
<feature type="domain" description="Tyrosinase copper-binding" evidence="4">
    <location>
        <begin position="119"/>
        <end position="136"/>
    </location>
</feature>
<dbReference type="Gene3D" id="1.10.1280.10">
    <property type="entry name" value="Di-copper center containing domain from catechol oxidase"/>
    <property type="match status" value="1"/>
</dbReference>
<evidence type="ECO:0000313" key="7">
    <source>
        <dbReference type="Proteomes" id="UP000654918"/>
    </source>
</evidence>
<evidence type="ECO:0000256" key="3">
    <source>
        <dbReference type="SAM" id="SignalP"/>
    </source>
</evidence>
<keyword evidence="7" id="KW-1185">Reference proteome</keyword>
<dbReference type="AlphaFoldDB" id="A0A8H6JQY8"/>
<feature type="signal peptide" evidence="3">
    <location>
        <begin position="1"/>
        <end position="20"/>
    </location>
</feature>
<name>A0A8H6JQY8_9PEZI</name>